<keyword evidence="2" id="KW-1185">Reference proteome</keyword>
<dbReference type="EMBL" id="JBHTAX010000001">
    <property type="protein sequence ID" value="MFC7189840.1"/>
    <property type="molecule type" value="Genomic_DNA"/>
</dbReference>
<accession>A0ABD5YTM4</accession>
<dbReference type="RefSeq" id="WP_390205258.1">
    <property type="nucleotide sequence ID" value="NZ_JBHSZC010000001.1"/>
</dbReference>
<organism evidence="1 2">
    <name type="scientific">Halocatena marina</name>
    <dbReference type="NCBI Taxonomy" id="2934937"/>
    <lineage>
        <taxon>Archaea</taxon>
        <taxon>Methanobacteriati</taxon>
        <taxon>Methanobacteriota</taxon>
        <taxon>Stenosarchaea group</taxon>
        <taxon>Halobacteria</taxon>
        <taxon>Halobacteriales</taxon>
        <taxon>Natronomonadaceae</taxon>
        <taxon>Halocatena</taxon>
    </lineage>
</organism>
<reference evidence="1 2" key="1">
    <citation type="journal article" date="2019" name="Int. J. Syst. Evol. Microbiol.">
        <title>The Global Catalogue of Microorganisms (GCM) 10K type strain sequencing project: providing services to taxonomists for standard genome sequencing and annotation.</title>
        <authorList>
            <consortium name="The Broad Institute Genomics Platform"/>
            <consortium name="The Broad Institute Genome Sequencing Center for Infectious Disease"/>
            <person name="Wu L."/>
            <person name="Ma J."/>
        </authorList>
    </citation>
    <scope>NUCLEOTIDE SEQUENCE [LARGE SCALE GENOMIC DNA]</scope>
    <source>
        <strain evidence="1 2">RDMS1</strain>
    </source>
</reference>
<name>A0ABD5YTM4_9EURY</name>
<evidence type="ECO:0008006" key="3">
    <source>
        <dbReference type="Google" id="ProtNLM"/>
    </source>
</evidence>
<evidence type="ECO:0000313" key="2">
    <source>
        <dbReference type="Proteomes" id="UP001596417"/>
    </source>
</evidence>
<comment type="caution">
    <text evidence="1">The sequence shown here is derived from an EMBL/GenBank/DDBJ whole genome shotgun (WGS) entry which is preliminary data.</text>
</comment>
<dbReference type="Proteomes" id="UP001596417">
    <property type="component" value="Unassembled WGS sequence"/>
</dbReference>
<sequence>MILVGSDDGVYHISDVEMSTGGKATKTLDSERVMRLRQFEGVDGVFAATNTGLYRSLDGKQWTEIDTPHETVYAVAAVGDQLYIGTRPAHIYVTATASISPSLLSVLNGANSMDFRNFHRVMSGDSRVTTVLLTFVISVLIRRNQIDSSPVSKSVVSTSVTTAEKRGPSDPVVSMTTFTNSTLSVPESTSRLPVTGSITRMMPVKRGHNSITLALSRTFGAHSRSMAFTTRPERSRTHRRGMTMELILHYSRGPAMIHSTRSRSPVRTKPSRG</sequence>
<dbReference type="AlphaFoldDB" id="A0ABD5YTM4"/>
<proteinExistence type="predicted"/>
<protein>
    <recommendedName>
        <fullName evidence="3">Photosynthesis system II assembly factor Ycf48/Hcf136-like domain-containing protein</fullName>
    </recommendedName>
</protein>
<gene>
    <name evidence="1" type="ORF">ACFQL7_08200</name>
</gene>
<evidence type="ECO:0000313" key="1">
    <source>
        <dbReference type="EMBL" id="MFC7189840.1"/>
    </source>
</evidence>